<dbReference type="InterPro" id="IPR049892">
    <property type="entry name" value="AA9"/>
</dbReference>
<comment type="subcellular location">
    <subcellularLocation>
        <location evidence="2">Secreted</location>
    </subcellularLocation>
</comment>
<dbReference type="CDD" id="cd21175">
    <property type="entry name" value="LPMO_AA9"/>
    <property type="match status" value="1"/>
</dbReference>
<feature type="signal peptide" evidence="7">
    <location>
        <begin position="1"/>
        <end position="21"/>
    </location>
</feature>
<dbReference type="Pfam" id="PF03443">
    <property type="entry name" value="AA9"/>
    <property type="match status" value="1"/>
</dbReference>
<dbReference type="Proteomes" id="UP001629113">
    <property type="component" value="Unassembled WGS sequence"/>
</dbReference>
<evidence type="ECO:0000259" key="8">
    <source>
        <dbReference type="Pfam" id="PF03443"/>
    </source>
</evidence>
<feature type="chain" id="PRO_5045399293" evidence="7">
    <location>
        <begin position="22"/>
        <end position="431"/>
    </location>
</feature>
<feature type="compositionally biased region" description="Low complexity" evidence="6">
    <location>
        <begin position="357"/>
        <end position="380"/>
    </location>
</feature>
<organism evidence="9 10">
    <name type="scientific">Phlyctema vagabunda</name>
    <dbReference type="NCBI Taxonomy" id="108571"/>
    <lineage>
        <taxon>Eukaryota</taxon>
        <taxon>Fungi</taxon>
        <taxon>Dikarya</taxon>
        <taxon>Ascomycota</taxon>
        <taxon>Pezizomycotina</taxon>
        <taxon>Leotiomycetes</taxon>
        <taxon>Helotiales</taxon>
        <taxon>Dermateaceae</taxon>
        <taxon>Phlyctema</taxon>
    </lineage>
</organism>
<evidence type="ECO:0000256" key="2">
    <source>
        <dbReference type="ARBA" id="ARBA00004613"/>
    </source>
</evidence>
<sequence length="431" mass="43864">MSFSKLAGLASVLALASKAAAHGTVSGIVADGVYYVGYSANYQYMQTQPVVVGWSTPEDTDNGFVAPSAYADPDIICHKGATNAQTSATVAAGGTVELQWTAWPESHHGPMIDYLANCNGDCTTADKTALEFFKIDGVGLVDDATIPGTWGSDQMIANNNTWAVTIPSDIAPGDYVLRHETIALHSAGQADGAQNYPQCFNLKVTGSGTATPAGTLGTALYTSTDAGILVNIYQTITDYVVPGPALYSGAETADQTGATSAVTASATATAASSAATTASAVVTSAPVISTGAPFGNGTTVAAPQGTGSASKSVCSKKTKTASATLNPTSIAVQAAATPSAIIEPLATSVTIATTSSAAAATGTSSSSPSTEAPSTVTEPEGTTLGDLLSWISSFYSSHKDTEYTGSTVARRHARDVVARKVDEDVFEYRKY</sequence>
<evidence type="ECO:0000256" key="6">
    <source>
        <dbReference type="SAM" id="MobiDB-lite"/>
    </source>
</evidence>
<evidence type="ECO:0000256" key="7">
    <source>
        <dbReference type="SAM" id="SignalP"/>
    </source>
</evidence>
<dbReference type="PANTHER" id="PTHR33353">
    <property type="entry name" value="PUTATIVE (AFU_ORTHOLOGUE AFUA_1G12560)-RELATED"/>
    <property type="match status" value="1"/>
</dbReference>
<proteinExistence type="predicted"/>
<name>A0ABR4PAW8_9HELO</name>
<dbReference type="InterPro" id="IPR005103">
    <property type="entry name" value="AA9_LPMO"/>
</dbReference>
<gene>
    <name evidence="9" type="ORF">PVAG01_08960</name>
</gene>
<dbReference type="EMBL" id="JBFCZG010000007">
    <property type="protein sequence ID" value="KAL3420461.1"/>
    <property type="molecule type" value="Genomic_DNA"/>
</dbReference>
<keyword evidence="7" id="KW-0732">Signal</keyword>
<evidence type="ECO:0000313" key="10">
    <source>
        <dbReference type="Proteomes" id="UP001629113"/>
    </source>
</evidence>
<keyword evidence="10" id="KW-1185">Reference proteome</keyword>
<keyword evidence="5" id="KW-0325">Glycoprotein</keyword>
<reference evidence="9 10" key="1">
    <citation type="submission" date="2024-06" db="EMBL/GenBank/DDBJ databases">
        <title>Complete genome of Phlyctema vagabunda strain 19-DSS-EL-015.</title>
        <authorList>
            <person name="Fiorenzani C."/>
        </authorList>
    </citation>
    <scope>NUCLEOTIDE SEQUENCE [LARGE SCALE GENOMIC DNA]</scope>
    <source>
        <strain evidence="9 10">19-DSS-EL-015</strain>
    </source>
</reference>
<comment type="caution">
    <text evidence="9">The sequence shown here is derived from an EMBL/GenBank/DDBJ whole genome shotgun (WGS) entry which is preliminary data.</text>
</comment>
<evidence type="ECO:0000256" key="5">
    <source>
        <dbReference type="ARBA" id="ARBA00023180"/>
    </source>
</evidence>
<dbReference type="PANTHER" id="PTHR33353:SF34">
    <property type="entry name" value="ENDO-BETA-1,4-GLUCANASE D"/>
    <property type="match status" value="1"/>
</dbReference>
<evidence type="ECO:0000256" key="4">
    <source>
        <dbReference type="ARBA" id="ARBA00023157"/>
    </source>
</evidence>
<keyword evidence="3" id="KW-0964">Secreted</keyword>
<protein>
    <submittedName>
        <fullName evidence="9">Endoglucanase iv</fullName>
    </submittedName>
</protein>
<evidence type="ECO:0000256" key="3">
    <source>
        <dbReference type="ARBA" id="ARBA00022525"/>
    </source>
</evidence>
<dbReference type="Gene3D" id="2.70.50.70">
    <property type="match status" value="1"/>
</dbReference>
<evidence type="ECO:0000256" key="1">
    <source>
        <dbReference type="ARBA" id="ARBA00001973"/>
    </source>
</evidence>
<evidence type="ECO:0000313" key="9">
    <source>
        <dbReference type="EMBL" id="KAL3420461.1"/>
    </source>
</evidence>
<comment type="cofactor">
    <cofactor evidence="1">
        <name>Cu(2+)</name>
        <dbReference type="ChEBI" id="CHEBI:29036"/>
    </cofactor>
</comment>
<feature type="domain" description="Auxiliary Activity family 9 catalytic" evidence="8">
    <location>
        <begin position="22"/>
        <end position="237"/>
    </location>
</feature>
<keyword evidence="4" id="KW-1015">Disulfide bond</keyword>
<feature type="region of interest" description="Disordered" evidence="6">
    <location>
        <begin position="357"/>
        <end position="381"/>
    </location>
</feature>
<accession>A0ABR4PAW8</accession>